<keyword evidence="4" id="KW-0456">Lyase</keyword>
<dbReference type="InterPro" id="IPR011057">
    <property type="entry name" value="Mss4-like_sf"/>
</dbReference>
<dbReference type="Pfam" id="PF04828">
    <property type="entry name" value="GFA"/>
    <property type="match status" value="1"/>
</dbReference>
<evidence type="ECO:0000256" key="2">
    <source>
        <dbReference type="ARBA" id="ARBA00022723"/>
    </source>
</evidence>
<feature type="domain" description="CENP-V/GFA" evidence="5">
    <location>
        <begin position="5"/>
        <end position="114"/>
    </location>
</feature>
<keyword evidence="7" id="KW-1185">Reference proteome</keyword>
<dbReference type="PROSITE" id="PS51891">
    <property type="entry name" value="CENP_V_GFA"/>
    <property type="match status" value="1"/>
</dbReference>
<keyword evidence="2" id="KW-0479">Metal-binding</keyword>
<evidence type="ECO:0000313" key="6">
    <source>
        <dbReference type="EMBL" id="URW76293.1"/>
    </source>
</evidence>
<evidence type="ECO:0000256" key="4">
    <source>
        <dbReference type="ARBA" id="ARBA00023239"/>
    </source>
</evidence>
<organism evidence="6 7">
    <name type="scientific">Sphingomonas donggukensis</name>
    <dbReference type="NCBI Taxonomy" id="2949093"/>
    <lineage>
        <taxon>Bacteria</taxon>
        <taxon>Pseudomonadati</taxon>
        <taxon>Pseudomonadota</taxon>
        <taxon>Alphaproteobacteria</taxon>
        <taxon>Sphingomonadales</taxon>
        <taxon>Sphingomonadaceae</taxon>
        <taxon>Sphingomonas</taxon>
    </lineage>
</organism>
<name>A0ABY4TVD6_9SPHN</name>
<evidence type="ECO:0000256" key="1">
    <source>
        <dbReference type="ARBA" id="ARBA00005495"/>
    </source>
</evidence>
<evidence type="ECO:0000313" key="7">
    <source>
        <dbReference type="Proteomes" id="UP001055580"/>
    </source>
</evidence>
<keyword evidence="3" id="KW-0862">Zinc</keyword>
<comment type="similarity">
    <text evidence="1">Belongs to the Gfa family.</text>
</comment>
<protein>
    <submittedName>
        <fullName evidence="6">GFA family protein</fullName>
    </submittedName>
</protein>
<dbReference type="InterPro" id="IPR006913">
    <property type="entry name" value="CENP-V/GFA"/>
</dbReference>
<evidence type="ECO:0000256" key="3">
    <source>
        <dbReference type="ARBA" id="ARBA00022833"/>
    </source>
</evidence>
<dbReference type="Proteomes" id="UP001055580">
    <property type="component" value="Chromosome"/>
</dbReference>
<accession>A0ABY4TVD6</accession>
<dbReference type="Gene3D" id="3.90.1590.10">
    <property type="entry name" value="glutathione-dependent formaldehyde- activating enzyme (gfa)"/>
    <property type="match status" value="1"/>
</dbReference>
<reference evidence="6" key="1">
    <citation type="submission" date="2022-05" db="EMBL/GenBank/DDBJ databases">
        <title>Sphingomonas sp. strain RMG20 Genome sequencing and assembly.</title>
        <authorList>
            <person name="Kim I."/>
        </authorList>
    </citation>
    <scope>NUCLEOTIDE SEQUENCE</scope>
    <source>
        <strain evidence="6">RMG20</strain>
    </source>
</reference>
<evidence type="ECO:0000259" key="5">
    <source>
        <dbReference type="PROSITE" id="PS51891"/>
    </source>
</evidence>
<dbReference type="EMBL" id="CP098401">
    <property type="protein sequence ID" value="URW76293.1"/>
    <property type="molecule type" value="Genomic_DNA"/>
</dbReference>
<sequence length="147" mass="16445">MADTMTGGCFCGAKRYTATVADDDAYLCHCRMCQRISGNVSLAFKGMKQADVCWQTSPDYFESSPIARRGHCATCGTTLTFEFPDSDTMDLTVASSDEPARFVPRHNYAVESWHEAWLDVRDLPAMRSDENPNVVERWMKACGKLPD</sequence>
<gene>
    <name evidence="6" type="ORF">M9980_03465</name>
</gene>
<dbReference type="RefSeq" id="WP_250753366.1">
    <property type="nucleotide sequence ID" value="NZ_CP098401.1"/>
</dbReference>
<dbReference type="PANTHER" id="PTHR33337">
    <property type="entry name" value="GFA DOMAIN-CONTAINING PROTEIN"/>
    <property type="match status" value="1"/>
</dbReference>
<proteinExistence type="inferred from homology"/>
<dbReference type="SUPFAM" id="SSF51316">
    <property type="entry name" value="Mss4-like"/>
    <property type="match status" value="1"/>
</dbReference>
<dbReference type="PANTHER" id="PTHR33337:SF40">
    <property type="entry name" value="CENP-V_GFA DOMAIN-CONTAINING PROTEIN-RELATED"/>
    <property type="match status" value="1"/>
</dbReference>